<dbReference type="AlphaFoldDB" id="A0A1S7LI57"/>
<dbReference type="PANTHER" id="PTHR15892">
    <property type="entry name" value="MITOCHONDRIAL RIBOSOMAL PROTEIN L30"/>
    <property type="match status" value="1"/>
</dbReference>
<name>A0A1S7LI57_MAGMO</name>
<organism evidence="7">
    <name type="scientific">Magnetococcus massalia (strain MO-1)</name>
    <dbReference type="NCBI Taxonomy" id="451514"/>
    <lineage>
        <taxon>Bacteria</taxon>
        <taxon>Pseudomonadati</taxon>
        <taxon>Pseudomonadota</taxon>
        <taxon>Magnetococcia</taxon>
        <taxon>Magnetococcales</taxon>
        <taxon>Magnetococcaceae</taxon>
        <taxon>Magnetococcus</taxon>
    </lineage>
</organism>
<accession>A0A1S7LI57</accession>
<reference evidence="7" key="1">
    <citation type="submission" date="2015-04" db="EMBL/GenBank/DDBJ databases">
        <authorList>
            <person name="Syromyatnikov M.Y."/>
            <person name="Popov V.N."/>
        </authorList>
    </citation>
    <scope>NUCLEOTIDE SEQUENCE</scope>
    <source>
        <strain evidence="7">MO-1</strain>
    </source>
</reference>
<dbReference type="GO" id="GO:0006412">
    <property type="term" value="P:translation"/>
    <property type="evidence" value="ECO:0007669"/>
    <property type="project" value="UniProtKB-UniRule"/>
</dbReference>
<gene>
    <name evidence="5 7" type="primary">rpmD</name>
    <name evidence="7" type="ORF">MAGMO_2505</name>
</gene>
<dbReference type="GO" id="GO:0022625">
    <property type="term" value="C:cytosolic large ribosomal subunit"/>
    <property type="evidence" value="ECO:0007669"/>
    <property type="project" value="TreeGrafter"/>
</dbReference>
<comment type="subunit">
    <text evidence="2 5">Part of the 50S ribosomal subunit.</text>
</comment>
<evidence type="ECO:0000313" key="7">
    <source>
        <dbReference type="EMBL" id="CRH06662.1"/>
    </source>
</evidence>
<proteinExistence type="inferred from homology"/>
<dbReference type="CDD" id="cd01658">
    <property type="entry name" value="Ribosomal_L30"/>
    <property type="match status" value="1"/>
</dbReference>
<evidence type="ECO:0000256" key="5">
    <source>
        <dbReference type="HAMAP-Rule" id="MF_01371"/>
    </source>
</evidence>
<dbReference type="HAMAP" id="MF_01371_B">
    <property type="entry name" value="Ribosomal_uL30_B"/>
    <property type="match status" value="1"/>
</dbReference>
<evidence type="ECO:0000259" key="6">
    <source>
        <dbReference type="Pfam" id="PF00327"/>
    </source>
</evidence>
<dbReference type="InterPro" id="IPR016082">
    <property type="entry name" value="Ribosomal_uL30_ferredoxin-like"/>
</dbReference>
<evidence type="ECO:0000256" key="2">
    <source>
        <dbReference type="ARBA" id="ARBA00011838"/>
    </source>
</evidence>
<dbReference type="PIRSF" id="PIRSF002211">
    <property type="entry name" value="Ribosomal_L30_bac-type"/>
    <property type="match status" value="1"/>
</dbReference>
<dbReference type="InterPro" id="IPR036919">
    <property type="entry name" value="Ribo_uL30_ferredoxin-like_sf"/>
</dbReference>
<dbReference type="NCBIfam" id="TIGR01308">
    <property type="entry name" value="rpmD_bact"/>
    <property type="match status" value="1"/>
</dbReference>
<evidence type="ECO:0000256" key="4">
    <source>
        <dbReference type="ARBA" id="ARBA00023274"/>
    </source>
</evidence>
<sequence>MMADMMKIKLVRSPIGRPEKHKKIVQSLGLTKMNRVKEIPDNDATRGQVNKISHLVAVVE</sequence>
<dbReference type="InterPro" id="IPR005996">
    <property type="entry name" value="Ribosomal_uL30_bac-type"/>
</dbReference>
<protein>
    <recommendedName>
        <fullName evidence="5">Large ribosomal subunit protein uL30</fullName>
    </recommendedName>
</protein>
<dbReference type="EMBL" id="LO017727">
    <property type="protein sequence ID" value="CRH06662.1"/>
    <property type="molecule type" value="Genomic_DNA"/>
</dbReference>
<comment type="similarity">
    <text evidence="1 5">Belongs to the universal ribosomal protein uL30 family.</text>
</comment>
<dbReference type="Pfam" id="PF00327">
    <property type="entry name" value="Ribosomal_L30"/>
    <property type="match status" value="1"/>
</dbReference>
<evidence type="ECO:0000256" key="1">
    <source>
        <dbReference type="ARBA" id="ARBA00007594"/>
    </source>
</evidence>
<dbReference type="PANTHER" id="PTHR15892:SF2">
    <property type="entry name" value="LARGE RIBOSOMAL SUBUNIT PROTEIN UL30M"/>
    <property type="match status" value="1"/>
</dbReference>
<evidence type="ECO:0000256" key="3">
    <source>
        <dbReference type="ARBA" id="ARBA00022980"/>
    </source>
</evidence>
<dbReference type="SUPFAM" id="SSF55129">
    <property type="entry name" value="Ribosomal protein L30p/L7e"/>
    <property type="match status" value="1"/>
</dbReference>
<dbReference type="GO" id="GO:0003735">
    <property type="term" value="F:structural constituent of ribosome"/>
    <property type="evidence" value="ECO:0007669"/>
    <property type="project" value="InterPro"/>
</dbReference>
<feature type="domain" description="Large ribosomal subunit protein uL30-like ferredoxin-like fold" evidence="6">
    <location>
        <begin position="7"/>
        <end position="56"/>
    </location>
</feature>
<keyword evidence="3 5" id="KW-0689">Ribosomal protein</keyword>
<keyword evidence="4 5" id="KW-0687">Ribonucleoprotein</keyword>
<dbReference type="Gene3D" id="3.30.1390.20">
    <property type="entry name" value="Ribosomal protein L30, ferredoxin-like fold domain"/>
    <property type="match status" value="1"/>
</dbReference>